<evidence type="ECO:0000313" key="1">
    <source>
        <dbReference type="EMBL" id="TCO87460.1"/>
    </source>
</evidence>
<sequence>MSKSGLIPLWTDSDVDRFYSYFVDRANDKIFQMLSAAGEKYIGVARKSGSYKDHTGNLRSSVGYMVFKDGECVAENFEKSSNGTDKQTGVTKARRLAKKIALEVGTGWVLVLTAGMEYAARVEALGYDVAASGIIKSEEYLRETSKNLFDKLAKRGY</sequence>
<evidence type="ECO:0000313" key="2">
    <source>
        <dbReference type="Proteomes" id="UP000295600"/>
    </source>
</evidence>
<dbReference type="Proteomes" id="UP000295600">
    <property type="component" value="Unassembled WGS sequence"/>
</dbReference>
<accession>A0A4R2LKH2</accession>
<proteinExistence type="predicted"/>
<reference evidence="1 2" key="1">
    <citation type="submission" date="2019-03" db="EMBL/GenBank/DDBJ databases">
        <title>Genomic Encyclopedia of Type Strains, Phase IV (KMG-IV): sequencing the most valuable type-strain genomes for metagenomic binning, comparative biology and taxonomic classification.</title>
        <authorList>
            <person name="Goeker M."/>
        </authorList>
    </citation>
    <scope>NUCLEOTIDE SEQUENCE [LARGE SCALE GENOMIC DNA]</scope>
    <source>
        <strain evidence="1 2">DSM 23917</strain>
    </source>
</reference>
<protein>
    <submittedName>
        <fullName evidence="1">Uncharacterized protein</fullName>
    </submittedName>
</protein>
<name>A0A4R2LKH2_9BACE</name>
<dbReference type="EMBL" id="SLXB01000031">
    <property type="protein sequence ID" value="TCO87460.1"/>
    <property type="molecule type" value="Genomic_DNA"/>
</dbReference>
<organism evidence="1 2">
    <name type="scientific">Prevotella heparinolytica</name>
    <dbReference type="NCBI Taxonomy" id="28113"/>
    <lineage>
        <taxon>Bacteria</taxon>
        <taxon>Pseudomonadati</taxon>
        <taxon>Bacteroidota</taxon>
        <taxon>Bacteroidia</taxon>
        <taxon>Bacteroidales</taxon>
        <taxon>Bacteroidaceae</taxon>
        <taxon>Bacteroides</taxon>
    </lineage>
</organism>
<comment type="caution">
    <text evidence="1">The sequence shown here is derived from an EMBL/GenBank/DDBJ whole genome shotgun (WGS) entry which is preliminary data.</text>
</comment>
<gene>
    <name evidence="1" type="ORF">EV202_1315</name>
</gene>
<dbReference type="AlphaFoldDB" id="A0A4R2LKH2"/>